<name>A0A0F9GWX0_9ZZZZ</name>
<evidence type="ECO:0000259" key="7">
    <source>
        <dbReference type="Pfam" id="PF03717"/>
    </source>
</evidence>
<dbReference type="GO" id="GO:0008800">
    <property type="term" value="F:beta-lactamase activity"/>
    <property type="evidence" value="ECO:0007669"/>
    <property type="project" value="UniProtKB-EC"/>
</dbReference>
<comment type="catalytic activity">
    <reaction evidence="1">
        <text>a beta-lactam + H2O = a substituted beta-amino acid</text>
        <dbReference type="Rhea" id="RHEA:20401"/>
        <dbReference type="ChEBI" id="CHEBI:15377"/>
        <dbReference type="ChEBI" id="CHEBI:35627"/>
        <dbReference type="ChEBI" id="CHEBI:140347"/>
        <dbReference type="EC" id="3.5.2.6"/>
    </reaction>
</comment>
<sequence>MRNPDKKIYVVTAAIVLMLLVLAARLWELQVVRGERFTEQAFENRLRIEQVPAPRGIIFDRRGIPLVKNAPFYSVALVPKLLPEADLEAIADFLGMEIKEVGDIVRRNRNSIEPIRIKGGLRFDEVAFIEARLSDFPALVIDVDETRHYPYGKTVAHVVGYLGKLGPDQIRKKEFRDVPRQSFIGQWGVEKMYDSHLRGIPGRRVYEADALGRKLRLLSEDQAARTGPPPEHRPGPPAGGGGGLWPCRGHGGHKAHHRGSPRCQ</sequence>
<dbReference type="AlphaFoldDB" id="A0A0F9GWX0"/>
<feature type="compositionally biased region" description="Basic residues" evidence="6">
    <location>
        <begin position="250"/>
        <end position="264"/>
    </location>
</feature>
<keyword evidence="4" id="KW-0378">Hydrolase</keyword>
<evidence type="ECO:0000256" key="5">
    <source>
        <dbReference type="ARBA" id="ARBA00023251"/>
    </source>
</evidence>
<feature type="region of interest" description="Disordered" evidence="6">
    <location>
        <begin position="222"/>
        <end position="264"/>
    </location>
</feature>
<evidence type="ECO:0000256" key="2">
    <source>
        <dbReference type="ARBA" id="ARBA00012865"/>
    </source>
</evidence>
<evidence type="ECO:0000256" key="3">
    <source>
        <dbReference type="ARBA" id="ARBA00022729"/>
    </source>
</evidence>
<dbReference type="EC" id="3.5.2.6" evidence="2"/>
<evidence type="ECO:0000256" key="6">
    <source>
        <dbReference type="SAM" id="MobiDB-lite"/>
    </source>
</evidence>
<dbReference type="InterPro" id="IPR050515">
    <property type="entry name" value="Beta-lactam/transpept"/>
</dbReference>
<feature type="domain" description="Penicillin-binding protein dimerisation" evidence="7">
    <location>
        <begin position="51"/>
        <end position="216"/>
    </location>
</feature>
<dbReference type="SUPFAM" id="SSF56519">
    <property type="entry name" value="Penicillin binding protein dimerisation domain"/>
    <property type="match status" value="1"/>
</dbReference>
<dbReference type="GO" id="GO:0005886">
    <property type="term" value="C:plasma membrane"/>
    <property type="evidence" value="ECO:0007669"/>
    <property type="project" value="TreeGrafter"/>
</dbReference>
<dbReference type="Gene3D" id="3.30.1390.30">
    <property type="entry name" value="Penicillin-binding protein 2a, domain 3"/>
    <property type="match status" value="1"/>
</dbReference>
<comment type="caution">
    <text evidence="8">The sequence shown here is derived from an EMBL/GenBank/DDBJ whole genome shotgun (WGS) entry which is preliminary data.</text>
</comment>
<dbReference type="Gene3D" id="3.90.1310.10">
    <property type="entry name" value="Penicillin-binding protein 2a (Domain 2)"/>
    <property type="match status" value="1"/>
</dbReference>
<gene>
    <name evidence="8" type="ORF">LCGC14_2070790</name>
</gene>
<reference evidence="8" key="1">
    <citation type="journal article" date="2015" name="Nature">
        <title>Complex archaea that bridge the gap between prokaryotes and eukaryotes.</title>
        <authorList>
            <person name="Spang A."/>
            <person name="Saw J.H."/>
            <person name="Jorgensen S.L."/>
            <person name="Zaremba-Niedzwiedzka K."/>
            <person name="Martijn J."/>
            <person name="Lind A.E."/>
            <person name="van Eijk R."/>
            <person name="Schleper C."/>
            <person name="Guy L."/>
            <person name="Ettema T.J."/>
        </authorList>
    </citation>
    <scope>NUCLEOTIDE SEQUENCE</scope>
</reference>
<dbReference type="GO" id="GO:0008658">
    <property type="term" value="F:penicillin binding"/>
    <property type="evidence" value="ECO:0007669"/>
    <property type="project" value="InterPro"/>
</dbReference>
<evidence type="ECO:0000256" key="1">
    <source>
        <dbReference type="ARBA" id="ARBA00001526"/>
    </source>
</evidence>
<dbReference type="PANTHER" id="PTHR30627">
    <property type="entry name" value="PEPTIDOGLYCAN D,D-TRANSPEPTIDASE"/>
    <property type="match status" value="1"/>
</dbReference>
<dbReference type="InterPro" id="IPR005311">
    <property type="entry name" value="PBP_dimer"/>
</dbReference>
<evidence type="ECO:0000256" key="4">
    <source>
        <dbReference type="ARBA" id="ARBA00022801"/>
    </source>
</evidence>
<organism evidence="8">
    <name type="scientific">marine sediment metagenome</name>
    <dbReference type="NCBI Taxonomy" id="412755"/>
    <lineage>
        <taxon>unclassified sequences</taxon>
        <taxon>metagenomes</taxon>
        <taxon>ecological metagenomes</taxon>
    </lineage>
</organism>
<proteinExistence type="predicted"/>
<accession>A0A0F9GWX0</accession>
<keyword evidence="5" id="KW-0046">Antibiotic resistance</keyword>
<protein>
    <recommendedName>
        <fullName evidence="2">beta-lactamase</fullName>
        <ecNumber evidence="2">3.5.2.6</ecNumber>
    </recommendedName>
</protein>
<dbReference type="InterPro" id="IPR036138">
    <property type="entry name" value="PBP_dimer_sf"/>
</dbReference>
<dbReference type="PANTHER" id="PTHR30627:SF6">
    <property type="entry name" value="BETA-LACTAMASE YBXI-RELATED"/>
    <property type="match status" value="1"/>
</dbReference>
<evidence type="ECO:0000313" key="8">
    <source>
        <dbReference type="EMBL" id="KKL73850.1"/>
    </source>
</evidence>
<keyword evidence="3" id="KW-0732">Signal</keyword>
<dbReference type="GO" id="GO:0071555">
    <property type="term" value="P:cell wall organization"/>
    <property type="evidence" value="ECO:0007669"/>
    <property type="project" value="TreeGrafter"/>
</dbReference>
<dbReference type="GO" id="GO:0046677">
    <property type="term" value="P:response to antibiotic"/>
    <property type="evidence" value="ECO:0007669"/>
    <property type="project" value="UniProtKB-KW"/>
</dbReference>
<dbReference type="Pfam" id="PF03717">
    <property type="entry name" value="PBP_dimer"/>
    <property type="match status" value="1"/>
</dbReference>
<dbReference type="EMBL" id="LAZR01024835">
    <property type="protein sequence ID" value="KKL73850.1"/>
    <property type="molecule type" value="Genomic_DNA"/>
</dbReference>